<dbReference type="OrthoDB" id="432970at2759"/>
<evidence type="ECO:0000313" key="2">
    <source>
        <dbReference type="EMBL" id="PCH41395.1"/>
    </source>
</evidence>
<dbReference type="EMBL" id="KB468113">
    <property type="protein sequence ID" value="PCH41395.1"/>
    <property type="molecule type" value="Genomic_DNA"/>
</dbReference>
<gene>
    <name evidence="2" type="ORF">WOLCODRAFT_70909</name>
</gene>
<keyword evidence="3" id="KW-1185">Reference proteome</keyword>
<reference evidence="2 3" key="1">
    <citation type="journal article" date="2012" name="Science">
        <title>The Paleozoic origin of enzymatic lignin decomposition reconstructed from 31 fungal genomes.</title>
        <authorList>
            <person name="Floudas D."/>
            <person name="Binder M."/>
            <person name="Riley R."/>
            <person name="Barry K."/>
            <person name="Blanchette R.A."/>
            <person name="Henrissat B."/>
            <person name="Martinez A.T."/>
            <person name="Otillar R."/>
            <person name="Spatafora J.W."/>
            <person name="Yadav J.S."/>
            <person name="Aerts A."/>
            <person name="Benoit I."/>
            <person name="Boyd A."/>
            <person name="Carlson A."/>
            <person name="Copeland A."/>
            <person name="Coutinho P.M."/>
            <person name="de Vries R.P."/>
            <person name="Ferreira P."/>
            <person name="Findley K."/>
            <person name="Foster B."/>
            <person name="Gaskell J."/>
            <person name="Glotzer D."/>
            <person name="Gorecki P."/>
            <person name="Heitman J."/>
            <person name="Hesse C."/>
            <person name="Hori C."/>
            <person name="Igarashi K."/>
            <person name="Jurgens J.A."/>
            <person name="Kallen N."/>
            <person name="Kersten P."/>
            <person name="Kohler A."/>
            <person name="Kuees U."/>
            <person name="Kumar T.K.A."/>
            <person name="Kuo A."/>
            <person name="LaButti K."/>
            <person name="Larrondo L.F."/>
            <person name="Lindquist E."/>
            <person name="Ling A."/>
            <person name="Lombard V."/>
            <person name="Lucas S."/>
            <person name="Lundell T."/>
            <person name="Martin R."/>
            <person name="McLaughlin D.J."/>
            <person name="Morgenstern I."/>
            <person name="Morin E."/>
            <person name="Murat C."/>
            <person name="Nagy L.G."/>
            <person name="Nolan M."/>
            <person name="Ohm R.A."/>
            <person name="Patyshakuliyeva A."/>
            <person name="Rokas A."/>
            <person name="Ruiz-Duenas F.J."/>
            <person name="Sabat G."/>
            <person name="Salamov A."/>
            <person name="Samejima M."/>
            <person name="Schmutz J."/>
            <person name="Slot J.C."/>
            <person name="St John F."/>
            <person name="Stenlid J."/>
            <person name="Sun H."/>
            <person name="Sun S."/>
            <person name="Syed K."/>
            <person name="Tsang A."/>
            <person name="Wiebenga A."/>
            <person name="Young D."/>
            <person name="Pisabarro A."/>
            <person name="Eastwood D.C."/>
            <person name="Martin F."/>
            <person name="Cullen D."/>
            <person name="Grigoriev I.V."/>
            <person name="Hibbett D.S."/>
        </authorList>
    </citation>
    <scope>NUCLEOTIDE SEQUENCE [LARGE SCALE GENOMIC DNA]</scope>
    <source>
        <strain evidence="2 3">MD-104</strain>
    </source>
</reference>
<evidence type="ECO:0000256" key="1">
    <source>
        <dbReference type="SAM" id="MobiDB-lite"/>
    </source>
</evidence>
<feature type="region of interest" description="Disordered" evidence="1">
    <location>
        <begin position="65"/>
        <end position="84"/>
    </location>
</feature>
<evidence type="ECO:0000313" key="3">
    <source>
        <dbReference type="Proteomes" id="UP000218811"/>
    </source>
</evidence>
<accession>A0A2H3JIN0</accession>
<feature type="non-terminal residue" evidence="2">
    <location>
        <position position="1"/>
    </location>
</feature>
<organism evidence="2 3">
    <name type="scientific">Wolfiporia cocos (strain MD-104)</name>
    <name type="common">Brown rot fungus</name>
    <dbReference type="NCBI Taxonomy" id="742152"/>
    <lineage>
        <taxon>Eukaryota</taxon>
        <taxon>Fungi</taxon>
        <taxon>Dikarya</taxon>
        <taxon>Basidiomycota</taxon>
        <taxon>Agaricomycotina</taxon>
        <taxon>Agaricomycetes</taxon>
        <taxon>Polyporales</taxon>
        <taxon>Phaeolaceae</taxon>
        <taxon>Wolfiporia</taxon>
    </lineage>
</organism>
<dbReference type="Proteomes" id="UP000218811">
    <property type="component" value="Unassembled WGS sequence"/>
</dbReference>
<proteinExistence type="predicted"/>
<sequence>YTGALAAFKLWGYCGLARLRKAAKLNPFVLVTILAQVSQSRKLPGKPTIISSLLDSLLHSHREPNALAGATGPINGSEEAHDHL</sequence>
<dbReference type="AlphaFoldDB" id="A0A2H3JIN0"/>
<name>A0A2H3JIN0_WOLCO</name>
<protein>
    <submittedName>
        <fullName evidence="2">Uncharacterized protein</fullName>
    </submittedName>
</protein>